<proteinExistence type="inferred from homology"/>
<dbReference type="GO" id="GO:0005811">
    <property type="term" value="C:lipid droplet"/>
    <property type="evidence" value="ECO:0007669"/>
    <property type="project" value="TreeGrafter"/>
</dbReference>
<dbReference type="InterPro" id="IPR005097">
    <property type="entry name" value="Sacchrp_dh_NADP-bd"/>
</dbReference>
<evidence type="ECO:0000313" key="4">
    <source>
        <dbReference type="EMBL" id="CAJ2505992.1"/>
    </source>
</evidence>
<dbReference type="InterPro" id="IPR051276">
    <property type="entry name" value="Saccharopine_DH-like_oxidrdct"/>
</dbReference>
<sequence length="371" mass="40405">MSFKKHSRQYDLVIFGATGYTGLMVAEFIAAHFPTDVKWAVAGRSVEKLESVVKSCNAVNPDRQAPGVEICNLDDAELSELAKKTFVLITTVGPYSQYGEHAFKACAEAGTHYLDCTGEVTWHQVMLKKYNAAAKASGACMFPQSGIESAPSDLIAFSLASLIKSKLSTGVGDVVVDLHELNAKPSGGTMATVIGIFETFSWKEVVDSHKPFALSPEEPSLRNNSYGPNFTYREFTKARNFVTAMAMHYSLLIGATLLMFCSPVRKLVRKLVFQPGMGPTREDAAKEYIEFRGIATPDAESKSGKQAICKAWYAGSMYYLTATVLCEGARTLLEDDVGLAGGVYTPACLGQAFIDRLHDSGFKFETKILDT</sequence>
<comment type="similarity">
    <text evidence="1">Belongs to the saccharopine dehydrogenase family.</text>
</comment>
<dbReference type="Pfam" id="PF03435">
    <property type="entry name" value="Sacchrp_dh_NADP"/>
    <property type="match status" value="1"/>
</dbReference>
<evidence type="ECO:0000259" key="3">
    <source>
        <dbReference type="Pfam" id="PF03435"/>
    </source>
</evidence>
<organism evidence="4 5">
    <name type="scientific">Anthostomella pinea</name>
    <dbReference type="NCBI Taxonomy" id="933095"/>
    <lineage>
        <taxon>Eukaryota</taxon>
        <taxon>Fungi</taxon>
        <taxon>Dikarya</taxon>
        <taxon>Ascomycota</taxon>
        <taxon>Pezizomycotina</taxon>
        <taxon>Sordariomycetes</taxon>
        <taxon>Xylariomycetidae</taxon>
        <taxon>Xylariales</taxon>
        <taxon>Xylariaceae</taxon>
        <taxon>Anthostomella</taxon>
    </lineage>
</organism>
<evidence type="ECO:0000313" key="5">
    <source>
        <dbReference type="Proteomes" id="UP001295740"/>
    </source>
</evidence>
<evidence type="ECO:0000256" key="2">
    <source>
        <dbReference type="SAM" id="Phobius"/>
    </source>
</evidence>
<dbReference type="InterPro" id="IPR036291">
    <property type="entry name" value="NAD(P)-bd_dom_sf"/>
</dbReference>
<dbReference type="Gene3D" id="3.40.50.720">
    <property type="entry name" value="NAD(P)-binding Rossmann-like Domain"/>
    <property type="match status" value="1"/>
</dbReference>
<reference evidence="4" key="1">
    <citation type="submission" date="2023-10" db="EMBL/GenBank/DDBJ databases">
        <authorList>
            <person name="Hackl T."/>
        </authorList>
    </citation>
    <scope>NUCLEOTIDE SEQUENCE</scope>
</reference>
<gene>
    <name evidence="4" type="ORF">KHLLAP_LOCUS6460</name>
</gene>
<keyword evidence="2" id="KW-1133">Transmembrane helix</keyword>
<keyword evidence="5" id="KW-1185">Reference proteome</keyword>
<feature type="domain" description="Saccharopine dehydrogenase NADP binding" evidence="3">
    <location>
        <begin position="13"/>
        <end position="139"/>
    </location>
</feature>
<keyword evidence="2" id="KW-0812">Transmembrane</keyword>
<feature type="transmembrane region" description="Helical" evidence="2">
    <location>
        <begin position="241"/>
        <end position="261"/>
    </location>
</feature>
<dbReference type="EMBL" id="CAUWAG010000008">
    <property type="protein sequence ID" value="CAJ2505992.1"/>
    <property type="molecule type" value="Genomic_DNA"/>
</dbReference>
<dbReference type="PANTHER" id="PTHR12286">
    <property type="entry name" value="SACCHAROPINE DEHYDROGENASE-LIKE OXIDOREDUCTASE"/>
    <property type="match status" value="1"/>
</dbReference>
<name>A0AAI8VE13_9PEZI</name>
<dbReference type="SUPFAM" id="SSF51735">
    <property type="entry name" value="NAD(P)-binding Rossmann-fold domains"/>
    <property type="match status" value="1"/>
</dbReference>
<dbReference type="Proteomes" id="UP001295740">
    <property type="component" value="Unassembled WGS sequence"/>
</dbReference>
<dbReference type="GO" id="GO:0005739">
    <property type="term" value="C:mitochondrion"/>
    <property type="evidence" value="ECO:0007669"/>
    <property type="project" value="TreeGrafter"/>
</dbReference>
<protein>
    <submittedName>
        <fullName evidence="4">Uu.00g001220.m01.CDS01</fullName>
    </submittedName>
</protein>
<dbReference type="AlphaFoldDB" id="A0AAI8VE13"/>
<keyword evidence="2" id="KW-0472">Membrane</keyword>
<evidence type="ECO:0000256" key="1">
    <source>
        <dbReference type="ARBA" id="ARBA00038048"/>
    </source>
</evidence>
<dbReference type="GO" id="GO:0009247">
    <property type="term" value="P:glycolipid biosynthetic process"/>
    <property type="evidence" value="ECO:0007669"/>
    <property type="project" value="TreeGrafter"/>
</dbReference>
<comment type="caution">
    <text evidence="4">The sequence shown here is derived from an EMBL/GenBank/DDBJ whole genome shotgun (WGS) entry which is preliminary data.</text>
</comment>
<dbReference type="PANTHER" id="PTHR12286:SF5">
    <property type="entry name" value="SACCHAROPINE DEHYDROGENASE-LIKE OXIDOREDUCTASE"/>
    <property type="match status" value="1"/>
</dbReference>
<dbReference type="GO" id="GO:0005886">
    <property type="term" value="C:plasma membrane"/>
    <property type="evidence" value="ECO:0007669"/>
    <property type="project" value="TreeGrafter"/>
</dbReference>
<feature type="transmembrane region" description="Helical" evidence="2">
    <location>
        <begin position="12"/>
        <end position="33"/>
    </location>
</feature>
<accession>A0AAI8VE13</accession>